<reference evidence="1" key="1">
    <citation type="journal article" date="2020" name="Nat. Commun.">
        <title>Large-scale genome sequencing of mycorrhizal fungi provides insights into the early evolution of symbiotic traits.</title>
        <authorList>
            <person name="Miyauchi S."/>
            <person name="Kiss E."/>
            <person name="Kuo A."/>
            <person name="Drula E."/>
            <person name="Kohler A."/>
            <person name="Sanchez-Garcia M."/>
            <person name="Morin E."/>
            <person name="Andreopoulos B."/>
            <person name="Barry K.W."/>
            <person name="Bonito G."/>
            <person name="Buee M."/>
            <person name="Carver A."/>
            <person name="Chen C."/>
            <person name="Cichocki N."/>
            <person name="Clum A."/>
            <person name="Culley D."/>
            <person name="Crous P.W."/>
            <person name="Fauchery L."/>
            <person name="Girlanda M."/>
            <person name="Hayes R.D."/>
            <person name="Keri Z."/>
            <person name="LaButti K."/>
            <person name="Lipzen A."/>
            <person name="Lombard V."/>
            <person name="Magnuson J."/>
            <person name="Maillard F."/>
            <person name="Murat C."/>
            <person name="Nolan M."/>
            <person name="Ohm R.A."/>
            <person name="Pangilinan J."/>
            <person name="Pereira M.F."/>
            <person name="Perotto S."/>
            <person name="Peter M."/>
            <person name="Pfister S."/>
            <person name="Riley R."/>
            <person name="Sitrit Y."/>
            <person name="Stielow J.B."/>
            <person name="Szollosi G."/>
            <person name="Zifcakova L."/>
            <person name="Stursova M."/>
            <person name="Spatafora J.W."/>
            <person name="Tedersoo L."/>
            <person name="Vaario L.M."/>
            <person name="Yamada A."/>
            <person name="Yan M."/>
            <person name="Wang P."/>
            <person name="Xu J."/>
            <person name="Bruns T."/>
            <person name="Baldrian P."/>
            <person name="Vilgalys R."/>
            <person name="Dunand C."/>
            <person name="Henrissat B."/>
            <person name="Grigoriev I.V."/>
            <person name="Hibbett D."/>
            <person name="Nagy L.G."/>
            <person name="Martin F.M."/>
        </authorList>
    </citation>
    <scope>NUCLEOTIDE SEQUENCE</scope>
    <source>
        <strain evidence="1">UP504</strain>
    </source>
</reference>
<dbReference type="Proteomes" id="UP000886523">
    <property type="component" value="Unassembled WGS sequence"/>
</dbReference>
<organism evidence="1 2">
    <name type="scientific">Hydnum rufescens UP504</name>
    <dbReference type="NCBI Taxonomy" id="1448309"/>
    <lineage>
        <taxon>Eukaryota</taxon>
        <taxon>Fungi</taxon>
        <taxon>Dikarya</taxon>
        <taxon>Basidiomycota</taxon>
        <taxon>Agaricomycotina</taxon>
        <taxon>Agaricomycetes</taxon>
        <taxon>Cantharellales</taxon>
        <taxon>Hydnaceae</taxon>
        <taxon>Hydnum</taxon>
    </lineage>
</organism>
<sequence length="145" mass="16073">MTYPQTFLYPSAVAEANSISYAAQSAKIARHSPCSSCTCQGLHPPPGWRAISDDSEDVGDVLDMVDGSEFLTDEGHLKFCGCGHPYGDHGCDPSLDREEHSRRARVAVRIDEILEDKEKFLDFEYIDEDVLSLRRLVAFSDSMGV</sequence>
<evidence type="ECO:0000313" key="2">
    <source>
        <dbReference type="Proteomes" id="UP000886523"/>
    </source>
</evidence>
<name>A0A9P6DXL7_9AGAM</name>
<dbReference type="OrthoDB" id="128536at2759"/>
<evidence type="ECO:0000313" key="1">
    <source>
        <dbReference type="EMBL" id="KAF9518631.1"/>
    </source>
</evidence>
<proteinExistence type="predicted"/>
<gene>
    <name evidence="1" type="ORF">BS47DRAFT_1289414</name>
</gene>
<protein>
    <submittedName>
        <fullName evidence="1">Uncharacterized protein</fullName>
    </submittedName>
</protein>
<dbReference type="EMBL" id="MU128923">
    <property type="protein sequence ID" value="KAF9518631.1"/>
    <property type="molecule type" value="Genomic_DNA"/>
</dbReference>
<dbReference type="AlphaFoldDB" id="A0A9P6DXL7"/>
<keyword evidence="2" id="KW-1185">Reference proteome</keyword>
<comment type="caution">
    <text evidence="1">The sequence shown here is derived from an EMBL/GenBank/DDBJ whole genome shotgun (WGS) entry which is preliminary data.</text>
</comment>
<accession>A0A9P6DXL7</accession>